<comment type="similarity">
    <text evidence="1">Belongs to the bacterial ribosomal protein bL12 family.</text>
</comment>
<evidence type="ECO:0000259" key="5">
    <source>
        <dbReference type="Pfam" id="PF00542"/>
    </source>
</evidence>
<dbReference type="GO" id="GO:1990904">
    <property type="term" value="C:ribonucleoprotein complex"/>
    <property type="evidence" value="ECO:0007669"/>
    <property type="project" value="UniProtKB-KW"/>
</dbReference>
<feature type="compositionally biased region" description="Basic and acidic residues" evidence="4">
    <location>
        <begin position="53"/>
        <end position="73"/>
    </location>
</feature>
<dbReference type="Gene3D" id="3.30.1390.10">
    <property type="match status" value="1"/>
</dbReference>
<dbReference type="InterPro" id="IPR013823">
    <property type="entry name" value="Ribosomal_bL12_C"/>
</dbReference>
<organism evidence="7 8">
    <name type="scientific">Gnathostoma spinigerum</name>
    <dbReference type="NCBI Taxonomy" id="75299"/>
    <lineage>
        <taxon>Eukaryota</taxon>
        <taxon>Metazoa</taxon>
        <taxon>Ecdysozoa</taxon>
        <taxon>Nematoda</taxon>
        <taxon>Chromadorea</taxon>
        <taxon>Rhabditida</taxon>
        <taxon>Spirurina</taxon>
        <taxon>Gnathostomatomorpha</taxon>
        <taxon>Gnathostomatoidea</taxon>
        <taxon>Gnathostomatidae</taxon>
        <taxon>Gnathostoma</taxon>
    </lineage>
</organism>
<evidence type="ECO:0000256" key="4">
    <source>
        <dbReference type="SAM" id="MobiDB-lite"/>
    </source>
</evidence>
<evidence type="ECO:0000259" key="6">
    <source>
        <dbReference type="Pfam" id="PF16320"/>
    </source>
</evidence>
<sequence length="241" mass="26076">MTSNISSLFCRFPVTRYYCHVISARPLVRQFSAESVAKSKVAASAASTEESSAEEKGIVKTSRKADSKTKDATLMDSDSTKGIPLRPGPPVETPRENRVISPRIQNIVDQIVSLSLFEVSDLNYALKKKLNLSDTPTFAQGMPFVAAAAASAAQVSHHQEEAEQHDAPQKITFSVKLTKFDAAKKIALIKEIRNSIPGFNLVQAKKFVDSVPAVVKEDLGKTDAEALKASLEKVGATCEVV</sequence>
<dbReference type="InterPro" id="IPR008932">
    <property type="entry name" value="Ribosomal_bL12_oligo"/>
</dbReference>
<dbReference type="InterPro" id="IPR000206">
    <property type="entry name" value="Ribosomal_bL12"/>
</dbReference>
<dbReference type="Pfam" id="PF00542">
    <property type="entry name" value="Ribosomal_L12"/>
    <property type="match status" value="1"/>
</dbReference>
<evidence type="ECO:0000313" key="7">
    <source>
        <dbReference type="EMBL" id="MFH4977982.1"/>
    </source>
</evidence>
<dbReference type="Gene3D" id="1.20.5.710">
    <property type="entry name" value="Single helix bin"/>
    <property type="match status" value="1"/>
</dbReference>
<dbReference type="PANTHER" id="PTHR45987">
    <property type="entry name" value="39S RIBOSOMAL PROTEIN L12"/>
    <property type="match status" value="1"/>
</dbReference>
<dbReference type="Proteomes" id="UP001608902">
    <property type="component" value="Unassembled WGS sequence"/>
</dbReference>
<keyword evidence="3" id="KW-0687">Ribonucleoprotein</keyword>
<dbReference type="InterPro" id="IPR014719">
    <property type="entry name" value="Ribosomal_bL12_C/ClpS-like"/>
</dbReference>
<evidence type="ECO:0000256" key="2">
    <source>
        <dbReference type="ARBA" id="ARBA00022980"/>
    </source>
</evidence>
<dbReference type="EMBL" id="JBGFUD010002773">
    <property type="protein sequence ID" value="MFH4977982.1"/>
    <property type="molecule type" value="Genomic_DNA"/>
</dbReference>
<dbReference type="Pfam" id="PF16320">
    <property type="entry name" value="Ribosomal_L12_N"/>
    <property type="match status" value="1"/>
</dbReference>
<dbReference type="AlphaFoldDB" id="A0ABD6EFD8"/>
<dbReference type="InterPro" id="IPR036235">
    <property type="entry name" value="Ribosomal_bL12_oligo_N_sf"/>
</dbReference>
<name>A0ABD6EFD8_9BILA</name>
<accession>A0ABD6EFD8</accession>
<feature type="domain" description="Large ribosomal subunit protein bL12 C-terminal" evidence="5">
    <location>
        <begin position="173"/>
        <end position="240"/>
    </location>
</feature>
<proteinExistence type="inferred from homology"/>
<reference evidence="7 8" key="1">
    <citation type="submission" date="2024-08" db="EMBL/GenBank/DDBJ databases">
        <title>Gnathostoma spinigerum genome.</title>
        <authorList>
            <person name="Gonzalez-Bertolin B."/>
            <person name="Monzon S."/>
            <person name="Zaballos A."/>
            <person name="Jimenez P."/>
            <person name="Dekumyoy P."/>
            <person name="Varona S."/>
            <person name="Cuesta I."/>
            <person name="Sumanam S."/>
            <person name="Adisakwattana P."/>
            <person name="Gasser R.B."/>
            <person name="Hernandez-Gonzalez A."/>
            <person name="Young N.D."/>
            <person name="Perteguer M.J."/>
        </authorList>
    </citation>
    <scope>NUCLEOTIDE SEQUENCE [LARGE SCALE GENOMIC DNA]</scope>
    <source>
        <strain evidence="7">AL3</strain>
        <tissue evidence="7">Liver</tissue>
    </source>
</reference>
<dbReference type="SUPFAM" id="SSF48300">
    <property type="entry name" value="Ribosomal protein L7/12, oligomerisation (N-terminal) domain"/>
    <property type="match status" value="1"/>
</dbReference>
<keyword evidence="8" id="KW-1185">Reference proteome</keyword>
<evidence type="ECO:0000256" key="3">
    <source>
        <dbReference type="ARBA" id="ARBA00023274"/>
    </source>
</evidence>
<keyword evidence="2" id="KW-0689">Ribosomal protein</keyword>
<evidence type="ECO:0000256" key="1">
    <source>
        <dbReference type="ARBA" id="ARBA00007197"/>
    </source>
</evidence>
<feature type="region of interest" description="Disordered" evidence="4">
    <location>
        <begin position="43"/>
        <end position="96"/>
    </location>
</feature>
<dbReference type="PANTHER" id="PTHR45987:SF4">
    <property type="entry name" value="LARGE RIBOSOMAL SUBUNIT PROTEIN BL12M"/>
    <property type="match status" value="1"/>
</dbReference>
<dbReference type="FunFam" id="3.30.1390.10:FF:000001">
    <property type="entry name" value="50S ribosomal protein L7/L12"/>
    <property type="match status" value="1"/>
</dbReference>
<dbReference type="SUPFAM" id="SSF54736">
    <property type="entry name" value="ClpS-like"/>
    <property type="match status" value="1"/>
</dbReference>
<gene>
    <name evidence="7" type="ORF">AB6A40_004691</name>
</gene>
<evidence type="ECO:0000313" key="8">
    <source>
        <dbReference type="Proteomes" id="UP001608902"/>
    </source>
</evidence>
<protein>
    <submittedName>
        <fullName evidence="7">Uncharacterized protein</fullName>
    </submittedName>
</protein>
<dbReference type="GO" id="GO:0005840">
    <property type="term" value="C:ribosome"/>
    <property type="evidence" value="ECO:0007669"/>
    <property type="project" value="UniProtKB-KW"/>
</dbReference>
<dbReference type="HAMAP" id="MF_00368">
    <property type="entry name" value="Ribosomal_bL12"/>
    <property type="match status" value="1"/>
</dbReference>
<dbReference type="GO" id="GO:0005737">
    <property type="term" value="C:cytoplasm"/>
    <property type="evidence" value="ECO:0007669"/>
    <property type="project" value="UniProtKB-ARBA"/>
</dbReference>
<dbReference type="CDD" id="cd00387">
    <property type="entry name" value="Ribosomal_L7_L12"/>
    <property type="match status" value="1"/>
</dbReference>
<feature type="domain" description="Large ribosomal subunit protein bL12 oligomerization" evidence="6">
    <location>
        <begin position="104"/>
        <end position="152"/>
    </location>
</feature>
<comment type="caution">
    <text evidence="7">The sequence shown here is derived from an EMBL/GenBank/DDBJ whole genome shotgun (WGS) entry which is preliminary data.</text>
</comment>